<dbReference type="OrthoDB" id="3187264at2759"/>
<dbReference type="Proteomes" id="UP000305067">
    <property type="component" value="Unassembled WGS sequence"/>
</dbReference>
<proteinExistence type="predicted"/>
<protein>
    <submittedName>
        <fullName evidence="2">Uncharacterized protein</fullName>
    </submittedName>
</protein>
<name>A0A5C3QPE7_9AGAR</name>
<evidence type="ECO:0000313" key="3">
    <source>
        <dbReference type="Proteomes" id="UP000305067"/>
    </source>
</evidence>
<evidence type="ECO:0000256" key="1">
    <source>
        <dbReference type="SAM" id="Phobius"/>
    </source>
</evidence>
<accession>A0A5C3QPE7</accession>
<gene>
    <name evidence="2" type="ORF">BDV98DRAFT_563169</name>
</gene>
<keyword evidence="1" id="KW-1133">Transmembrane helix</keyword>
<dbReference type="EMBL" id="ML178819">
    <property type="protein sequence ID" value="TFL03855.1"/>
    <property type="molecule type" value="Genomic_DNA"/>
</dbReference>
<reference evidence="2 3" key="1">
    <citation type="journal article" date="2019" name="Nat. Ecol. Evol.">
        <title>Megaphylogeny resolves global patterns of mushroom evolution.</title>
        <authorList>
            <person name="Varga T."/>
            <person name="Krizsan K."/>
            <person name="Foldi C."/>
            <person name="Dima B."/>
            <person name="Sanchez-Garcia M."/>
            <person name="Sanchez-Ramirez S."/>
            <person name="Szollosi G.J."/>
            <person name="Szarkandi J.G."/>
            <person name="Papp V."/>
            <person name="Albert L."/>
            <person name="Andreopoulos W."/>
            <person name="Angelini C."/>
            <person name="Antonin V."/>
            <person name="Barry K.W."/>
            <person name="Bougher N.L."/>
            <person name="Buchanan P."/>
            <person name="Buyck B."/>
            <person name="Bense V."/>
            <person name="Catcheside P."/>
            <person name="Chovatia M."/>
            <person name="Cooper J."/>
            <person name="Damon W."/>
            <person name="Desjardin D."/>
            <person name="Finy P."/>
            <person name="Geml J."/>
            <person name="Haridas S."/>
            <person name="Hughes K."/>
            <person name="Justo A."/>
            <person name="Karasinski D."/>
            <person name="Kautmanova I."/>
            <person name="Kiss B."/>
            <person name="Kocsube S."/>
            <person name="Kotiranta H."/>
            <person name="LaButti K.M."/>
            <person name="Lechner B.E."/>
            <person name="Liimatainen K."/>
            <person name="Lipzen A."/>
            <person name="Lukacs Z."/>
            <person name="Mihaltcheva S."/>
            <person name="Morgado L.N."/>
            <person name="Niskanen T."/>
            <person name="Noordeloos M.E."/>
            <person name="Ohm R.A."/>
            <person name="Ortiz-Santana B."/>
            <person name="Ovrebo C."/>
            <person name="Racz N."/>
            <person name="Riley R."/>
            <person name="Savchenko A."/>
            <person name="Shiryaev A."/>
            <person name="Soop K."/>
            <person name="Spirin V."/>
            <person name="Szebenyi C."/>
            <person name="Tomsovsky M."/>
            <person name="Tulloss R.E."/>
            <person name="Uehling J."/>
            <person name="Grigoriev I.V."/>
            <person name="Vagvolgyi C."/>
            <person name="Papp T."/>
            <person name="Martin F.M."/>
            <person name="Miettinen O."/>
            <person name="Hibbett D.S."/>
            <person name="Nagy L.G."/>
        </authorList>
    </citation>
    <scope>NUCLEOTIDE SEQUENCE [LARGE SCALE GENOMIC DNA]</scope>
    <source>
        <strain evidence="2 3">CBS 309.79</strain>
    </source>
</reference>
<keyword evidence="3" id="KW-1185">Reference proteome</keyword>
<keyword evidence="1" id="KW-0472">Membrane</keyword>
<evidence type="ECO:0000313" key="2">
    <source>
        <dbReference type="EMBL" id="TFL03855.1"/>
    </source>
</evidence>
<dbReference type="AlphaFoldDB" id="A0A5C3QPE7"/>
<feature type="transmembrane region" description="Helical" evidence="1">
    <location>
        <begin position="48"/>
        <end position="71"/>
    </location>
</feature>
<feature type="transmembrane region" description="Helical" evidence="1">
    <location>
        <begin position="91"/>
        <end position="112"/>
    </location>
</feature>
<sequence>MALPRPALHIMRQLKFVVPGALATYYFDTHTELLALALGGAGLARTTALAVLAIGLLTVTLFVYVLLMPLLRGTDTDFKRWRESGVLSHVIPILTASIVLGWSLLVTVLGLWTDMGVGQGIIGASGLYALTFGLLGLIPAPKIRRS</sequence>
<organism evidence="2 3">
    <name type="scientific">Pterulicium gracile</name>
    <dbReference type="NCBI Taxonomy" id="1884261"/>
    <lineage>
        <taxon>Eukaryota</taxon>
        <taxon>Fungi</taxon>
        <taxon>Dikarya</taxon>
        <taxon>Basidiomycota</taxon>
        <taxon>Agaricomycotina</taxon>
        <taxon>Agaricomycetes</taxon>
        <taxon>Agaricomycetidae</taxon>
        <taxon>Agaricales</taxon>
        <taxon>Pleurotineae</taxon>
        <taxon>Pterulaceae</taxon>
        <taxon>Pterulicium</taxon>
    </lineage>
</organism>
<keyword evidence="1" id="KW-0812">Transmembrane</keyword>
<feature type="transmembrane region" description="Helical" evidence="1">
    <location>
        <begin position="118"/>
        <end position="138"/>
    </location>
</feature>